<organism evidence="12 13">
    <name type="scientific">Trifolium subterraneum</name>
    <name type="common">Subterranean clover</name>
    <dbReference type="NCBI Taxonomy" id="3900"/>
    <lineage>
        <taxon>Eukaryota</taxon>
        <taxon>Viridiplantae</taxon>
        <taxon>Streptophyta</taxon>
        <taxon>Embryophyta</taxon>
        <taxon>Tracheophyta</taxon>
        <taxon>Spermatophyta</taxon>
        <taxon>Magnoliopsida</taxon>
        <taxon>eudicotyledons</taxon>
        <taxon>Gunneridae</taxon>
        <taxon>Pentapetalae</taxon>
        <taxon>rosids</taxon>
        <taxon>fabids</taxon>
        <taxon>Fabales</taxon>
        <taxon>Fabaceae</taxon>
        <taxon>Papilionoideae</taxon>
        <taxon>50 kb inversion clade</taxon>
        <taxon>NPAAA clade</taxon>
        <taxon>Hologalegina</taxon>
        <taxon>IRL clade</taxon>
        <taxon>Trifolieae</taxon>
        <taxon>Trifolium</taxon>
    </lineage>
</organism>
<evidence type="ECO:0000256" key="1">
    <source>
        <dbReference type="ARBA" id="ARBA00004609"/>
    </source>
</evidence>
<comment type="subcellular location">
    <subcellularLocation>
        <location evidence="1">Cell membrane</location>
        <topology evidence="1">Lipid-anchor</topology>
        <topology evidence="1">GPI-anchor</topology>
    </subcellularLocation>
</comment>
<evidence type="ECO:0000256" key="9">
    <source>
        <dbReference type="SAM" id="MobiDB-lite"/>
    </source>
</evidence>
<protein>
    <recommendedName>
        <fullName evidence="11">X8 domain-containing protein</fullName>
    </recommendedName>
</protein>
<dbReference type="EMBL" id="DF973239">
    <property type="protein sequence ID" value="GAU21914.1"/>
    <property type="molecule type" value="Genomic_DNA"/>
</dbReference>
<evidence type="ECO:0000256" key="2">
    <source>
        <dbReference type="ARBA" id="ARBA00022475"/>
    </source>
</evidence>
<dbReference type="Proteomes" id="UP000242715">
    <property type="component" value="Unassembled WGS sequence"/>
</dbReference>
<keyword evidence="8" id="KW-0449">Lipoprotein</keyword>
<dbReference type="AlphaFoldDB" id="A0A2Z6LRN2"/>
<evidence type="ECO:0000259" key="11">
    <source>
        <dbReference type="SMART" id="SM00768"/>
    </source>
</evidence>
<keyword evidence="4 10" id="KW-0732">Signal</keyword>
<feature type="compositionally biased region" description="Pro residues" evidence="9">
    <location>
        <begin position="119"/>
        <end position="154"/>
    </location>
</feature>
<dbReference type="SMART" id="SM00768">
    <property type="entry name" value="X8"/>
    <property type="match status" value="1"/>
</dbReference>
<feature type="domain" description="X8" evidence="11">
    <location>
        <begin position="27"/>
        <end position="111"/>
    </location>
</feature>
<feature type="signal peptide" evidence="10">
    <location>
        <begin position="1"/>
        <end position="21"/>
    </location>
</feature>
<sequence>MHRRIWQFALFSLCILLGISASSGSGQWCVASKGASNSDLQIALNYACGQGGADCSQIQPGAICYEPNTLLDHASYAFNDYYQKHPIPSSCVFGGTAMLTSNDPSNGNCHYASSGSSQPSPPTPGSSQPSPPSPGGYPQSPPSPGGYPLSPPSPFSYRQSPPGFAFPPPGSDSATSAILSLSLLFTCGLLVSLQVANYI</sequence>
<evidence type="ECO:0000256" key="3">
    <source>
        <dbReference type="ARBA" id="ARBA00022622"/>
    </source>
</evidence>
<evidence type="ECO:0000313" key="13">
    <source>
        <dbReference type="Proteomes" id="UP000242715"/>
    </source>
</evidence>
<accession>A0A2Z6LRN2</accession>
<feature type="region of interest" description="Disordered" evidence="9">
    <location>
        <begin position="108"/>
        <end position="173"/>
    </location>
</feature>
<feature type="chain" id="PRO_5016343341" description="X8 domain-containing protein" evidence="10">
    <location>
        <begin position="22"/>
        <end position="199"/>
    </location>
</feature>
<evidence type="ECO:0000256" key="6">
    <source>
        <dbReference type="ARBA" id="ARBA00023157"/>
    </source>
</evidence>
<dbReference type="InterPro" id="IPR044788">
    <property type="entry name" value="X8_dom_prot"/>
</dbReference>
<keyword evidence="13" id="KW-1185">Reference proteome</keyword>
<dbReference type="GO" id="GO:0009506">
    <property type="term" value="C:plasmodesma"/>
    <property type="evidence" value="ECO:0007669"/>
    <property type="project" value="UniProtKB-ARBA"/>
</dbReference>
<dbReference type="FunFam" id="1.20.58.1040:FF:000001">
    <property type="entry name" value="Glucan endo-1,3-beta-glucosidase 4"/>
    <property type="match status" value="1"/>
</dbReference>
<dbReference type="OrthoDB" id="1073427at2759"/>
<gene>
    <name evidence="12" type="ORF">TSUD_34110</name>
</gene>
<dbReference type="InterPro" id="IPR012946">
    <property type="entry name" value="X8"/>
</dbReference>
<keyword evidence="7" id="KW-0325">Glycoprotein</keyword>
<evidence type="ECO:0000256" key="7">
    <source>
        <dbReference type="ARBA" id="ARBA00023180"/>
    </source>
</evidence>
<dbReference type="Gene3D" id="1.20.58.1040">
    <property type="match status" value="1"/>
</dbReference>
<dbReference type="PANTHER" id="PTHR31044">
    <property type="entry name" value="BETA-1,3 GLUCANASE"/>
    <property type="match status" value="1"/>
</dbReference>
<keyword evidence="5" id="KW-0472">Membrane</keyword>
<dbReference type="GO" id="GO:0098552">
    <property type="term" value="C:side of membrane"/>
    <property type="evidence" value="ECO:0007669"/>
    <property type="project" value="UniProtKB-KW"/>
</dbReference>
<dbReference type="PANTHER" id="PTHR31044:SF127">
    <property type="entry name" value="X8 DOMAIN-CONTAINING PROTEIN"/>
    <property type="match status" value="1"/>
</dbReference>
<evidence type="ECO:0000256" key="4">
    <source>
        <dbReference type="ARBA" id="ARBA00022729"/>
    </source>
</evidence>
<evidence type="ECO:0000256" key="5">
    <source>
        <dbReference type="ARBA" id="ARBA00023136"/>
    </source>
</evidence>
<name>A0A2Z6LRN2_TRISU</name>
<evidence type="ECO:0000256" key="10">
    <source>
        <dbReference type="SAM" id="SignalP"/>
    </source>
</evidence>
<dbReference type="GO" id="GO:0005886">
    <property type="term" value="C:plasma membrane"/>
    <property type="evidence" value="ECO:0007669"/>
    <property type="project" value="UniProtKB-SubCell"/>
</dbReference>
<keyword evidence="2" id="KW-1003">Cell membrane</keyword>
<keyword evidence="3" id="KW-0336">GPI-anchor</keyword>
<proteinExistence type="predicted"/>
<dbReference type="Pfam" id="PF07983">
    <property type="entry name" value="X8"/>
    <property type="match status" value="1"/>
</dbReference>
<evidence type="ECO:0000256" key="8">
    <source>
        <dbReference type="ARBA" id="ARBA00023288"/>
    </source>
</evidence>
<evidence type="ECO:0000313" key="12">
    <source>
        <dbReference type="EMBL" id="GAU21914.1"/>
    </source>
</evidence>
<reference evidence="13" key="1">
    <citation type="journal article" date="2017" name="Front. Plant Sci.">
        <title>Climate Clever Clovers: New Paradigm to Reduce the Environmental Footprint of Ruminants by Breeding Low Methanogenic Forages Utilizing Haplotype Variation.</title>
        <authorList>
            <person name="Kaur P."/>
            <person name="Appels R."/>
            <person name="Bayer P.E."/>
            <person name="Keeble-Gagnere G."/>
            <person name="Wang J."/>
            <person name="Hirakawa H."/>
            <person name="Shirasawa K."/>
            <person name="Vercoe P."/>
            <person name="Stefanova K."/>
            <person name="Durmic Z."/>
            <person name="Nichols P."/>
            <person name="Revell C."/>
            <person name="Isobe S.N."/>
            <person name="Edwards D."/>
            <person name="Erskine W."/>
        </authorList>
    </citation>
    <scope>NUCLEOTIDE SEQUENCE [LARGE SCALE GENOMIC DNA]</scope>
    <source>
        <strain evidence="13">cv. Daliak</strain>
    </source>
</reference>
<keyword evidence="6" id="KW-1015">Disulfide bond</keyword>